<accession>A0ABC8AQJ2</accession>
<evidence type="ECO:0000313" key="5">
    <source>
        <dbReference type="EMBL" id="APA96436.1"/>
    </source>
</evidence>
<feature type="binding site" evidence="3">
    <location>
        <position position="456"/>
    </location>
    <ligand>
        <name>FAD</name>
        <dbReference type="ChEBI" id="CHEBI:57692"/>
    </ligand>
</feature>
<dbReference type="PANTHER" id="PTHR10742">
    <property type="entry name" value="FLAVIN MONOAMINE OXIDASE"/>
    <property type="match status" value="1"/>
</dbReference>
<feature type="binding site" evidence="3">
    <location>
        <position position="76"/>
    </location>
    <ligand>
        <name>substrate</name>
    </ligand>
</feature>
<dbReference type="InterPro" id="IPR002937">
    <property type="entry name" value="Amino_oxidase"/>
</dbReference>
<evidence type="ECO:0000259" key="4">
    <source>
        <dbReference type="Pfam" id="PF01593"/>
    </source>
</evidence>
<feature type="binding site" evidence="3">
    <location>
        <begin position="73"/>
        <end position="76"/>
    </location>
    <ligand>
        <name>FAD</name>
        <dbReference type="ChEBI" id="CHEBI:57692"/>
    </ligand>
</feature>
<dbReference type="EC" id="1.4.3.4" evidence="5"/>
<feature type="binding site" evidence="3">
    <location>
        <begin position="47"/>
        <end position="48"/>
    </location>
    <ligand>
        <name>FAD</name>
        <dbReference type="ChEBI" id="CHEBI:57692"/>
    </ligand>
</feature>
<evidence type="ECO:0000256" key="1">
    <source>
        <dbReference type="ARBA" id="ARBA00001974"/>
    </source>
</evidence>
<dbReference type="EMBL" id="CP017839">
    <property type="protein sequence ID" value="APA96436.1"/>
    <property type="molecule type" value="Genomic_DNA"/>
</dbReference>
<dbReference type="Gene3D" id="1.20.1440.240">
    <property type="match status" value="1"/>
</dbReference>
<dbReference type="InterPro" id="IPR050281">
    <property type="entry name" value="Flavin_monoamine_oxidase"/>
</dbReference>
<dbReference type="RefSeq" id="WP_071343718.1">
    <property type="nucleotide sequence ID" value="NZ_CP017839.1"/>
</dbReference>
<organism evidence="5 6">
    <name type="scientific">Nocardia seriolae</name>
    <dbReference type="NCBI Taxonomy" id="37332"/>
    <lineage>
        <taxon>Bacteria</taxon>
        <taxon>Bacillati</taxon>
        <taxon>Actinomycetota</taxon>
        <taxon>Actinomycetes</taxon>
        <taxon>Mycobacteriales</taxon>
        <taxon>Nocardiaceae</taxon>
        <taxon>Nocardia</taxon>
    </lineage>
</organism>
<evidence type="ECO:0000256" key="2">
    <source>
        <dbReference type="ARBA" id="ARBA00023002"/>
    </source>
</evidence>
<keyword evidence="2 5" id="KW-0560">Oxidoreductase</keyword>
<proteinExistence type="predicted"/>
<dbReference type="Gene3D" id="3.90.660.10">
    <property type="match status" value="1"/>
</dbReference>
<dbReference type="Gene3D" id="3.50.50.60">
    <property type="entry name" value="FAD/NAD(P)-binding domain"/>
    <property type="match status" value="1"/>
</dbReference>
<sequence length="501" mass="54707">MTVTSGEFHGDTATLRPKHVTIIGAGIAGLTAAYELEQRGHRVDLLEARPTVGGRLHTHSFTRERNGPIAELGAMRIPAAHQRTMQLIDRLGLADRVRQFRTLFSDDASFVATPHGHRRVREATPVLVSKFLGETPAAQDYREETVLCAAWLAASAWAIAPTRFSRGLTTELNVELLDLLDRIDVRPYLIRRGGTERIDLNRFFAHHRNFGMGSRLQHFFDDVITETSSALFRLDGGIDQIAVHLAAELREPVHHGSRVTGLHVAADGVRVELHDGSSAVSRRSDYVLCTLPFSALRRMRLSGLDSAKREVINDMQYWAATKIAVHCREPFWENEGISGGGSFTGGLVRQTYYPPVESDPRLGAALLASYTIGADADRLARIPAQQRIQAVLDELRTIHPELAEPDMVRDAVMHAWGEDPLSMGAASVRWGKDAATAEEERALAAAPQGRLFFAGEHCSSAPAWIEGAIASGVAAAREIDAWTPAVGAVSPCYVPGGATCR</sequence>
<dbReference type="PANTHER" id="PTHR10742:SF342">
    <property type="entry name" value="AMINE OXIDASE"/>
    <property type="match status" value="1"/>
</dbReference>
<reference evidence="5 6" key="1">
    <citation type="submission" date="2016-10" db="EMBL/GenBank/DDBJ databases">
        <title>Genome sequence of Nocardia seriolae strain EM150506, isolated from Anguila japonica.</title>
        <authorList>
            <person name="Han H.-J."/>
        </authorList>
    </citation>
    <scope>NUCLEOTIDE SEQUENCE [LARGE SCALE GENOMIC DNA]</scope>
    <source>
        <strain evidence="5 6">EM150506</strain>
    </source>
</reference>
<gene>
    <name evidence="5" type="primary">aofH</name>
    <name evidence="5" type="ORF">NS506_02370</name>
</gene>
<evidence type="ECO:0000313" key="6">
    <source>
        <dbReference type="Proteomes" id="UP000180166"/>
    </source>
</evidence>
<dbReference type="GO" id="GO:0097621">
    <property type="term" value="F:monoamine oxidase activity"/>
    <property type="evidence" value="ECO:0007669"/>
    <property type="project" value="UniProtKB-EC"/>
</dbReference>
<dbReference type="InterPro" id="IPR001613">
    <property type="entry name" value="Flavin_amine_oxidase"/>
</dbReference>
<dbReference type="PRINTS" id="PR00757">
    <property type="entry name" value="AMINEOXDASEF"/>
</dbReference>
<name>A0ABC8AQJ2_9NOCA</name>
<dbReference type="SUPFAM" id="SSF51905">
    <property type="entry name" value="FAD/NAD(P)-binding domain"/>
    <property type="match status" value="1"/>
</dbReference>
<dbReference type="KEGG" id="nsr:NS506_02370"/>
<comment type="cofactor">
    <cofactor evidence="1">
        <name>FAD</name>
        <dbReference type="ChEBI" id="CHEBI:57692"/>
    </cofactor>
</comment>
<feature type="domain" description="Amine oxidase" evidence="4">
    <location>
        <begin position="27"/>
        <end position="479"/>
    </location>
</feature>
<dbReference type="InterPro" id="IPR036188">
    <property type="entry name" value="FAD/NAD-bd_sf"/>
</dbReference>
<dbReference type="Proteomes" id="UP000180166">
    <property type="component" value="Chromosome"/>
</dbReference>
<feature type="binding site" evidence="3">
    <location>
        <position position="259"/>
    </location>
    <ligand>
        <name>FAD</name>
        <dbReference type="ChEBI" id="CHEBI:57692"/>
    </ligand>
</feature>
<protein>
    <submittedName>
        <fullName evidence="5">Monoamine oxidase</fullName>
        <ecNumber evidence="5">1.4.3.4</ecNumber>
    </submittedName>
</protein>
<dbReference type="Pfam" id="PF01593">
    <property type="entry name" value="Amino_oxidase"/>
    <property type="match status" value="1"/>
</dbReference>
<evidence type="ECO:0000256" key="3">
    <source>
        <dbReference type="PIRSR" id="PIRSR601613-1"/>
    </source>
</evidence>
<dbReference type="SUPFAM" id="SSF54373">
    <property type="entry name" value="FAD-linked reductases, C-terminal domain"/>
    <property type="match status" value="1"/>
</dbReference>
<dbReference type="AlphaFoldDB" id="A0ABC8AQJ2"/>